<dbReference type="AlphaFoldDB" id="A0A0F8XM01"/>
<name>A0A0F8XM01_9ZZZZ</name>
<comment type="caution">
    <text evidence="2">The sequence shown here is derived from an EMBL/GenBank/DDBJ whole genome shotgun (WGS) entry which is preliminary data.</text>
</comment>
<accession>A0A0F8XM01</accession>
<dbReference type="EMBL" id="LAZR01058403">
    <property type="protein sequence ID" value="KKK69968.1"/>
    <property type="molecule type" value="Genomic_DNA"/>
</dbReference>
<feature type="non-terminal residue" evidence="2">
    <location>
        <position position="48"/>
    </location>
</feature>
<sequence length="48" mass="5258">MGPNENGRLCILSFFGLYTINSLMLLASTNFRLKDSKASNGAKVFAFV</sequence>
<organism evidence="2">
    <name type="scientific">marine sediment metagenome</name>
    <dbReference type="NCBI Taxonomy" id="412755"/>
    <lineage>
        <taxon>unclassified sequences</taxon>
        <taxon>metagenomes</taxon>
        <taxon>ecological metagenomes</taxon>
    </lineage>
</organism>
<evidence type="ECO:0000313" key="2">
    <source>
        <dbReference type="EMBL" id="KKK69968.1"/>
    </source>
</evidence>
<evidence type="ECO:0000256" key="1">
    <source>
        <dbReference type="SAM" id="Phobius"/>
    </source>
</evidence>
<keyword evidence="1" id="KW-0812">Transmembrane</keyword>
<protein>
    <submittedName>
        <fullName evidence="2">Uncharacterized protein</fullName>
    </submittedName>
</protein>
<reference evidence="2" key="1">
    <citation type="journal article" date="2015" name="Nature">
        <title>Complex archaea that bridge the gap between prokaryotes and eukaryotes.</title>
        <authorList>
            <person name="Spang A."/>
            <person name="Saw J.H."/>
            <person name="Jorgensen S.L."/>
            <person name="Zaremba-Niedzwiedzka K."/>
            <person name="Martijn J."/>
            <person name="Lind A.E."/>
            <person name="van Eijk R."/>
            <person name="Schleper C."/>
            <person name="Guy L."/>
            <person name="Ettema T.J."/>
        </authorList>
    </citation>
    <scope>NUCLEOTIDE SEQUENCE</scope>
</reference>
<proteinExistence type="predicted"/>
<gene>
    <name evidence="2" type="ORF">LCGC14_2928740</name>
</gene>
<feature type="transmembrane region" description="Helical" evidence="1">
    <location>
        <begin position="6"/>
        <end position="27"/>
    </location>
</feature>
<keyword evidence="1" id="KW-0472">Membrane</keyword>
<keyword evidence="1" id="KW-1133">Transmembrane helix</keyword>